<dbReference type="Gene3D" id="2.40.50.140">
    <property type="entry name" value="Nucleic acid-binding proteins"/>
    <property type="match status" value="1"/>
</dbReference>
<proteinExistence type="predicted"/>
<dbReference type="SUPFAM" id="SSF50249">
    <property type="entry name" value="Nucleic acid-binding proteins"/>
    <property type="match status" value="1"/>
</dbReference>
<organism evidence="2">
    <name type="scientific">viral metagenome</name>
    <dbReference type="NCBI Taxonomy" id="1070528"/>
    <lineage>
        <taxon>unclassified sequences</taxon>
        <taxon>metagenomes</taxon>
        <taxon>organismal metagenomes</taxon>
    </lineage>
</organism>
<dbReference type="AlphaFoldDB" id="A0A6C0IKT8"/>
<sequence length="178" mass="20006">MVKNTTGGTGTKGLARKHQLGARDGKLITPSSDLEQVCCVTKMLGNGMCEVYTEDNTRLIAHIRNKFRGRQKRHNMISTTSIVMVGLREWENPVKNCDIMEIYSDSQIEQIKNIPRLKIDNVMKLRIGSFGASTSRQDDGMDFMDEESETVDEGTLPVNEFSETFTLKKVAEVDVDDI</sequence>
<evidence type="ECO:0000313" key="2">
    <source>
        <dbReference type="EMBL" id="QHT93250.1"/>
    </source>
</evidence>
<dbReference type="GO" id="GO:0003743">
    <property type="term" value="F:translation initiation factor activity"/>
    <property type="evidence" value="ECO:0007669"/>
    <property type="project" value="InterPro"/>
</dbReference>
<dbReference type="Pfam" id="PF01176">
    <property type="entry name" value="eIF-1a"/>
    <property type="match status" value="1"/>
</dbReference>
<name>A0A6C0IKT8_9ZZZZ</name>
<reference evidence="2" key="1">
    <citation type="journal article" date="2020" name="Nature">
        <title>Giant virus diversity and host interactions through global metagenomics.</title>
        <authorList>
            <person name="Schulz F."/>
            <person name="Roux S."/>
            <person name="Paez-Espino D."/>
            <person name="Jungbluth S."/>
            <person name="Walsh D.A."/>
            <person name="Denef V.J."/>
            <person name="McMahon K.D."/>
            <person name="Konstantinidis K.T."/>
            <person name="Eloe-Fadrosh E.A."/>
            <person name="Kyrpides N.C."/>
            <person name="Woyke T."/>
        </authorList>
    </citation>
    <scope>NUCLEOTIDE SEQUENCE</scope>
    <source>
        <strain evidence="2">GVMAG-M-3300023210-19</strain>
    </source>
</reference>
<dbReference type="PROSITE" id="PS50832">
    <property type="entry name" value="S1_IF1_TYPE"/>
    <property type="match status" value="1"/>
</dbReference>
<dbReference type="GO" id="GO:0003723">
    <property type="term" value="F:RNA binding"/>
    <property type="evidence" value="ECO:0007669"/>
    <property type="project" value="InterPro"/>
</dbReference>
<protein>
    <recommendedName>
        <fullName evidence="1">S1-like domain-containing protein</fullName>
    </recommendedName>
</protein>
<dbReference type="EMBL" id="MN740203">
    <property type="protein sequence ID" value="QHT93250.1"/>
    <property type="molecule type" value="Genomic_DNA"/>
</dbReference>
<accession>A0A6C0IKT8</accession>
<dbReference type="SMART" id="SM00652">
    <property type="entry name" value="eIF1a"/>
    <property type="match status" value="1"/>
</dbReference>
<dbReference type="PANTHER" id="PTHR21668">
    <property type="entry name" value="EIF-1A"/>
    <property type="match status" value="1"/>
</dbReference>
<dbReference type="InterPro" id="IPR001253">
    <property type="entry name" value="TIF_eIF-1A"/>
</dbReference>
<evidence type="ECO:0000259" key="1">
    <source>
        <dbReference type="PROSITE" id="PS50832"/>
    </source>
</evidence>
<dbReference type="InterPro" id="IPR012340">
    <property type="entry name" value="NA-bd_OB-fold"/>
</dbReference>
<dbReference type="InterPro" id="IPR006196">
    <property type="entry name" value="RNA-binding_domain_S1_IF1"/>
</dbReference>
<feature type="domain" description="S1-like" evidence="1">
    <location>
        <begin position="16"/>
        <end position="104"/>
    </location>
</feature>